<dbReference type="Proteomes" id="UP000660675">
    <property type="component" value="Unassembled WGS sequence"/>
</dbReference>
<name>A0ABQ2W250_9ACTN</name>
<dbReference type="EMBL" id="BMTF01000015">
    <property type="protein sequence ID" value="GGV89733.1"/>
    <property type="molecule type" value="Genomic_DNA"/>
</dbReference>
<gene>
    <name evidence="1" type="ORF">GCM10015535_44220</name>
</gene>
<proteinExistence type="predicted"/>
<accession>A0ABQ2W250</accession>
<organism evidence="1 2">
    <name type="scientific">Streptomyces gelaticus</name>
    <dbReference type="NCBI Taxonomy" id="285446"/>
    <lineage>
        <taxon>Bacteria</taxon>
        <taxon>Bacillati</taxon>
        <taxon>Actinomycetota</taxon>
        <taxon>Actinomycetes</taxon>
        <taxon>Kitasatosporales</taxon>
        <taxon>Streptomycetaceae</taxon>
        <taxon>Streptomyces</taxon>
    </lineage>
</organism>
<evidence type="ECO:0000313" key="2">
    <source>
        <dbReference type="Proteomes" id="UP000660675"/>
    </source>
</evidence>
<keyword evidence="2" id="KW-1185">Reference proteome</keyword>
<reference evidence="2" key="1">
    <citation type="journal article" date="2019" name="Int. J. Syst. Evol. Microbiol.">
        <title>The Global Catalogue of Microorganisms (GCM) 10K type strain sequencing project: providing services to taxonomists for standard genome sequencing and annotation.</title>
        <authorList>
            <consortium name="The Broad Institute Genomics Platform"/>
            <consortium name="The Broad Institute Genome Sequencing Center for Infectious Disease"/>
            <person name="Wu L."/>
            <person name="Ma J."/>
        </authorList>
    </citation>
    <scope>NUCLEOTIDE SEQUENCE [LARGE SCALE GENOMIC DNA]</scope>
    <source>
        <strain evidence="2">JCM 4376</strain>
    </source>
</reference>
<protein>
    <submittedName>
        <fullName evidence="1">Uncharacterized protein</fullName>
    </submittedName>
</protein>
<comment type="caution">
    <text evidence="1">The sequence shown here is derived from an EMBL/GenBank/DDBJ whole genome shotgun (WGS) entry which is preliminary data.</text>
</comment>
<evidence type="ECO:0000313" key="1">
    <source>
        <dbReference type="EMBL" id="GGV89733.1"/>
    </source>
</evidence>
<sequence>MCGSLMAAEVRTFVVSDSGEFIPIESCGISFSRDRRIQGAIEFCVDGVQIFGRNDIDTIDALWSLILTYLEHFIAGEGGVLNFPERSFMLDLKRVSGGNVVVKFVGRDEKRTALSREKAVLGALASGAVEFFSAVLNSSPKEEWSYRRDLGAAVRLHEEYPYIE</sequence>